<evidence type="ECO:0000256" key="2">
    <source>
        <dbReference type="ARBA" id="ARBA00022670"/>
    </source>
</evidence>
<dbReference type="CDD" id="cd07560">
    <property type="entry name" value="Peptidase_S41_CPP"/>
    <property type="match status" value="1"/>
</dbReference>
<dbReference type="GO" id="GO:0006508">
    <property type="term" value="P:proteolysis"/>
    <property type="evidence" value="ECO:0007669"/>
    <property type="project" value="UniProtKB-KW"/>
</dbReference>
<dbReference type="Pfam" id="PF13180">
    <property type="entry name" value="PDZ_2"/>
    <property type="match status" value="1"/>
</dbReference>
<dbReference type="CDD" id="cd06782">
    <property type="entry name" value="cpPDZ_CPP-like"/>
    <property type="match status" value="1"/>
</dbReference>
<evidence type="ECO:0000256" key="3">
    <source>
        <dbReference type="ARBA" id="ARBA00022801"/>
    </source>
</evidence>
<dbReference type="GO" id="GO:0007165">
    <property type="term" value="P:signal transduction"/>
    <property type="evidence" value="ECO:0007669"/>
    <property type="project" value="TreeGrafter"/>
</dbReference>
<keyword evidence="9" id="KW-1185">Reference proteome</keyword>
<dbReference type="EMBL" id="LT605205">
    <property type="protein sequence ID" value="SCD21429.1"/>
    <property type="molecule type" value="Genomic_DNA"/>
</dbReference>
<name>A0A1R3T5S5_9BACT</name>
<dbReference type="SUPFAM" id="SSF52096">
    <property type="entry name" value="ClpP/crotonase"/>
    <property type="match status" value="1"/>
</dbReference>
<evidence type="ECO:0000256" key="6">
    <source>
        <dbReference type="SAM" id="Phobius"/>
    </source>
</evidence>
<dbReference type="Pfam" id="PF03572">
    <property type="entry name" value="Peptidase_S41"/>
    <property type="match status" value="1"/>
</dbReference>
<gene>
    <name evidence="8" type="ORF">PSM36_2633</name>
</gene>
<keyword evidence="6" id="KW-0812">Transmembrane</keyword>
<dbReference type="SMART" id="SM00228">
    <property type="entry name" value="PDZ"/>
    <property type="match status" value="1"/>
</dbReference>
<feature type="transmembrane region" description="Helical" evidence="6">
    <location>
        <begin position="9"/>
        <end position="29"/>
    </location>
</feature>
<dbReference type="SMART" id="SM00245">
    <property type="entry name" value="TSPc"/>
    <property type="match status" value="1"/>
</dbReference>
<dbReference type="GO" id="GO:0030288">
    <property type="term" value="C:outer membrane-bounded periplasmic space"/>
    <property type="evidence" value="ECO:0007669"/>
    <property type="project" value="TreeGrafter"/>
</dbReference>
<evidence type="ECO:0000313" key="8">
    <source>
        <dbReference type="EMBL" id="SCD21429.1"/>
    </source>
</evidence>
<dbReference type="InterPro" id="IPR005151">
    <property type="entry name" value="Tail-specific_protease"/>
</dbReference>
<organism evidence="8 9">
    <name type="scientific">Proteiniphilum saccharofermentans</name>
    <dbReference type="NCBI Taxonomy" id="1642647"/>
    <lineage>
        <taxon>Bacteria</taxon>
        <taxon>Pseudomonadati</taxon>
        <taxon>Bacteroidota</taxon>
        <taxon>Bacteroidia</taxon>
        <taxon>Bacteroidales</taxon>
        <taxon>Dysgonomonadaceae</taxon>
        <taxon>Proteiniphilum</taxon>
    </lineage>
</organism>
<dbReference type="STRING" id="1642647.PSM36_2633"/>
<evidence type="ECO:0000256" key="1">
    <source>
        <dbReference type="ARBA" id="ARBA00009179"/>
    </source>
</evidence>
<protein>
    <submittedName>
        <fullName evidence="8">Deoxycytidylate deaminase domain</fullName>
    </submittedName>
</protein>
<keyword evidence="4 5" id="KW-0720">Serine protease</keyword>
<evidence type="ECO:0000256" key="4">
    <source>
        <dbReference type="ARBA" id="ARBA00022825"/>
    </source>
</evidence>
<evidence type="ECO:0000313" key="9">
    <source>
        <dbReference type="Proteomes" id="UP000187464"/>
    </source>
</evidence>
<reference evidence="8 9" key="1">
    <citation type="submission" date="2016-08" db="EMBL/GenBank/DDBJ databases">
        <authorList>
            <person name="Seilhamer J.J."/>
        </authorList>
    </citation>
    <scope>NUCLEOTIDE SEQUENCE [LARGE SCALE GENOMIC DNA]</scope>
    <source>
        <strain evidence="8">M3/6</strain>
    </source>
</reference>
<dbReference type="PANTHER" id="PTHR32060">
    <property type="entry name" value="TAIL-SPECIFIC PROTEASE"/>
    <property type="match status" value="1"/>
</dbReference>
<dbReference type="RefSeq" id="WP_076931285.1">
    <property type="nucleotide sequence ID" value="NZ_LT605205.1"/>
</dbReference>
<keyword evidence="6" id="KW-1133">Transmembrane helix</keyword>
<dbReference type="Gene3D" id="3.30.750.44">
    <property type="match status" value="1"/>
</dbReference>
<keyword evidence="6" id="KW-0472">Membrane</keyword>
<evidence type="ECO:0000256" key="5">
    <source>
        <dbReference type="RuleBase" id="RU004404"/>
    </source>
</evidence>
<dbReference type="KEGG" id="psac:PSM36_2633"/>
<dbReference type="Gene3D" id="3.90.226.10">
    <property type="entry name" value="2-enoyl-CoA Hydratase, Chain A, domain 1"/>
    <property type="match status" value="1"/>
</dbReference>
<dbReference type="Proteomes" id="UP000187464">
    <property type="component" value="Chromosome I"/>
</dbReference>
<dbReference type="GO" id="GO:0004175">
    <property type="term" value="F:endopeptidase activity"/>
    <property type="evidence" value="ECO:0007669"/>
    <property type="project" value="TreeGrafter"/>
</dbReference>
<dbReference type="InterPro" id="IPR036034">
    <property type="entry name" value="PDZ_sf"/>
</dbReference>
<dbReference type="SUPFAM" id="SSF50156">
    <property type="entry name" value="PDZ domain-like"/>
    <property type="match status" value="1"/>
</dbReference>
<dbReference type="PANTHER" id="PTHR32060:SF30">
    <property type="entry name" value="CARBOXY-TERMINAL PROCESSING PROTEASE CTPA"/>
    <property type="match status" value="1"/>
</dbReference>
<feature type="domain" description="PDZ" evidence="7">
    <location>
        <begin position="88"/>
        <end position="158"/>
    </location>
</feature>
<keyword evidence="2 5" id="KW-0645">Protease</keyword>
<evidence type="ECO:0000259" key="7">
    <source>
        <dbReference type="PROSITE" id="PS50106"/>
    </source>
</evidence>
<proteinExistence type="inferred from homology"/>
<dbReference type="NCBIfam" id="TIGR00225">
    <property type="entry name" value="prc"/>
    <property type="match status" value="1"/>
</dbReference>
<sequence length="546" mass="61348">MNAGKKARIWLPLWVGVGIALGIFIGSRYSQFGRSGNIEGSGKIDAVLNYVRESYVDTVNMRQLVEDALPNIIRELDPHSEYISATDMRRVNEDLEGHFSGIGVNFYVLRDTIVVTGIVPGGPSEAAGIIHWDRIVTVNDTLVAGTKLRNEEVMEKLRGEMGSEVKLGILRPGDDYLREIIVTRGDIPMNSVNAAYMLTNKIGFIKLGKNFGFNTFSEFISAISKLKSQGANSFVIDLRGNIGGSLDVVVAMVNEFLNRGDLIVYTQGRNFPRTDSYANGSGTCKEDDVVVLIDEFSASASEIFAGAIQDHDRGLVIGRRSFGKGLVQGQRNFPDGSAVRLTVARYYTASGRSIQRGYERGRYDEYEMEAINRYIEGDYVNVDTVSNHLTPFQTAGGRTVYGGGGIMPDIFVPRDTVGINPYYNMVVNNRLDEKYAMLYSDMNREKLNSFDTWQELYRYLQQQPLLLNLVSFADHNGIRRRPYYVQESSELLENVMYAYIIRNFFGEEAFWAAYQKEDPLMKKGIELIETGKTTHQSIVDEEYKLN</sequence>
<dbReference type="AlphaFoldDB" id="A0A1R3T5S5"/>
<dbReference type="InterPro" id="IPR029045">
    <property type="entry name" value="ClpP/crotonase-like_dom_sf"/>
</dbReference>
<dbReference type="InterPro" id="IPR004447">
    <property type="entry name" value="Peptidase_S41A"/>
</dbReference>
<dbReference type="GO" id="GO:0008236">
    <property type="term" value="F:serine-type peptidase activity"/>
    <property type="evidence" value="ECO:0007669"/>
    <property type="project" value="UniProtKB-KW"/>
</dbReference>
<dbReference type="PROSITE" id="PS50106">
    <property type="entry name" value="PDZ"/>
    <property type="match status" value="1"/>
</dbReference>
<keyword evidence="3 5" id="KW-0378">Hydrolase</keyword>
<comment type="similarity">
    <text evidence="1 5">Belongs to the peptidase S41A family.</text>
</comment>
<accession>A0A1R3T5S5</accession>
<dbReference type="InterPro" id="IPR001478">
    <property type="entry name" value="PDZ"/>
</dbReference>
<dbReference type="Gene3D" id="2.30.42.10">
    <property type="match status" value="1"/>
</dbReference>